<dbReference type="PANTHER" id="PTHR46444:SF3">
    <property type="entry name" value="DCD (DEVELOPMENT AND CELL DEATH) DOMAIN PROTEIN"/>
    <property type="match status" value="1"/>
</dbReference>
<feature type="compositionally biased region" description="Basic and acidic residues" evidence="1">
    <location>
        <begin position="373"/>
        <end position="387"/>
    </location>
</feature>
<organism evidence="3 4">
    <name type="scientific">Castanea mollissima</name>
    <name type="common">Chinese chestnut</name>
    <dbReference type="NCBI Taxonomy" id="60419"/>
    <lineage>
        <taxon>Eukaryota</taxon>
        <taxon>Viridiplantae</taxon>
        <taxon>Streptophyta</taxon>
        <taxon>Embryophyta</taxon>
        <taxon>Tracheophyta</taxon>
        <taxon>Spermatophyta</taxon>
        <taxon>Magnoliopsida</taxon>
        <taxon>eudicotyledons</taxon>
        <taxon>Gunneridae</taxon>
        <taxon>Pentapetalae</taxon>
        <taxon>rosids</taxon>
        <taxon>fabids</taxon>
        <taxon>Fagales</taxon>
        <taxon>Fagaceae</taxon>
        <taxon>Castanea</taxon>
    </lineage>
</organism>
<dbReference type="PANTHER" id="PTHR46444">
    <property type="entry name" value="DCD (DEVELOPMENT AND CELL DEATH) DOMAIN PROTEIN-RELATED"/>
    <property type="match status" value="1"/>
</dbReference>
<protein>
    <recommendedName>
        <fullName evidence="2">DCD domain-containing protein</fullName>
    </recommendedName>
</protein>
<feature type="region of interest" description="Disordered" evidence="1">
    <location>
        <begin position="369"/>
        <end position="395"/>
    </location>
</feature>
<feature type="compositionally biased region" description="Basic and acidic residues" evidence="1">
    <location>
        <begin position="220"/>
        <end position="229"/>
    </location>
</feature>
<proteinExistence type="predicted"/>
<evidence type="ECO:0000256" key="1">
    <source>
        <dbReference type="SAM" id="MobiDB-lite"/>
    </source>
</evidence>
<name>A0A8J4QD24_9ROSI</name>
<feature type="domain" description="DCD" evidence="2">
    <location>
        <begin position="212"/>
        <end position="339"/>
    </location>
</feature>
<gene>
    <name evidence="3" type="ORF">CMV_025640</name>
</gene>
<sequence>MPRSSPQDSSAFPRLDEDNRMSQLMKLFKGLEALVIYYKMSKMIQSLFAVLSLNLYQRKAVQVLSILGGTSWLGSLGVEAPEEASSTPDSNKNEAETSRNKTPRSLKAKSKISKKPLASKSLNTGKDNVGAHVRRRQKRRKKQQIWKGNKESSNNEEQDVNKLKSREESKEKNIVIGERTDKRQRPQKNQEKISELEKCKQKQRNKGNNGGSNNSIKSQKNKEKHDGRERKRNKEKKEEKLGGLIFMCNSKTKPDCFRYSVMGVSGFQQASSSGGLKLEPRAFGGAFPVGVRFTVEKDCFPLSEAVFKRAIKEIYNEKNKFKTELTVRQRMAGKLILHRMALDSRLINRHLGFCLWAGDVRRRSTVLGEEEDLKQRRDSGGGKEKILDGNGGRNE</sequence>
<dbReference type="Proteomes" id="UP000737018">
    <property type="component" value="Unassembled WGS sequence"/>
</dbReference>
<dbReference type="SMART" id="SM00767">
    <property type="entry name" value="DCD"/>
    <property type="match status" value="1"/>
</dbReference>
<feature type="compositionally biased region" description="Basic residues" evidence="1">
    <location>
        <begin position="132"/>
        <end position="144"/>
    </location>
</feature>
<evidence type="ECO:0000313" key="4">
    <source>
        <dbReference type="Proteomes" id="UP000737018"/>
    </source>
</evidence>
<reference evidence="3" key="1">
    <citation type="submission" date="2020-03" db="EMBL/GenBank/DDBJ databases">
        <title>Castanea mollissima Vanexum genome sequencing.</title>
        <authorList>
            <person name="Staton M."/>
        </authorList>
    </citation>
    <scope>NUCLEOTIDE SEQUENCE</scope>
    <source>
        <tissue evidence="3">Leaf</tissue>
    </source>
</reference>
<accession>A0A8J4QD24</accession>
<dbReference type="OrthoDB" id="1920894at2759"/>
<dbReference type="InterPro" id="IPR013989">
    <property type="entry name" value="Dev_and_cell_death_domain"/>
</dbReference>
<feature type="region of interest" description="Disordered" evidence="1">
    <location>
        <begin position="81"/>
        <end position="237"/>
    </location>
</feature>
<dbReference type="Pfam" id="PF10539">
    <property type="entry name" value="Dev_Cell_Death"/>
    <property type="match status" value="1"/>
</dbReference>
<feature type="compositionally biased region" description="Basic residues" evidence="1">
    <location>
        <begin position="101"/>
        <end position="114"/>
    </location>
</feature>
<dbReference type="EMBL" id="JRKL02006916">
    <property type="protein sequence ID" value="KAF3948348.1"/>
    <property type="molecule type" value="Genomic_DNA"/>
</dbReference>
<dbReference type="AlphaFoldDB" id="A0A8J4QD24"/>
<feature type="compositionally biased region" description="Basic and acidic residues" evidence="1">
    <location>
        <begin position="159"/>
        <end position="200"/>
    </location>
</feature>
<comment type="caution">
    <text evidence="3">The sequence shown here is derived from an EMBL/GenBank/DDBJ whole genome shotgun (WGS) entry which is preliminary data.</text>
</comment>
<evidence type="ECO:0000259" key="2">
    <source>
        <dbReference type="PROSITE" id="PS51222"/>
    </source>
</evidence>
<keyword evidence="4" id="KW-1185">Reference proteome</keyword>
<dbReference type="PROSITE" id="PS51222">
    <property type="entry name" value="DCD"/>
    <property type="match status" value="1"/>
</dbReference>
<evidence type="ECO:0000313" key="3">
    <source>
        <dbReference type="EMBL" id="KAF3948348.1"/>
    </source>
</evidence>